<dbReference type="InterPro" id="IPR006206">
    <property type="entry name" value="Mevalonate/galactokinase"/>
</dbReference>
<evidence type="ECO:0000256" key="4">
    <source>
        <dbReference type="ARBA" id="ARBA00023144"/>
    </source>
</evidence>
<evidence type="ECO:0000259" key="5">
    <source>
        <dbReference type="Pfam" id="PF00288"/>
    </source>
</evidence>
<keyword evidence="1" id="KW-0547">Nucleotide-binding</keyword>
<dbReference type="Pfam" id="PF10509">
    <property type="entry name" value="GalKase_gal_bdg"/>
    <property type="match status" value="1"/>
</dbReference>
<keyword evidence="3" id="KW-0067">ATP-binding</keyword>
<name>A0ABT8RCW9_9BACT</name>
<dbReference type="InterPro" id="IPR013750">
    <property type="entry name" value="GHMP_kinase_C_dom"/>
</dbReference>
<evidence type="ECO:0000259" key="7">
    <source>
        <dbReference type="Pfam" id="PF10509"/>
    </source>
</evidence>
<feature type="domain" description="GHMP kinase C-terminal" evidence="6">
    <location>
        <begin position="363"/>
        <end position="427"/>
    </location>
</feature>
<feature type="domain" description="GHMP kinase N-terminal" evidence="5">
    <location>
        <begin position="108"/>
        <end position="195"/>
    </location>
</feature>
<keyword evidence="2" id="KW-0418">Kinase</keyword>
<dbReference type="PRINTS" id="PR00473">
    <property type="entry name" value="GALCTOKINASE"/>
</dbReference>
<dbReference type="PANTHER" id="PTHR10457">
    <property type="entry name" value="MEVALONATE KINASE/GALACTOKINASE"/>
    <property type="match status" value="1"/>
</dbReference>
<dbReference type="Gene3D" id="3.30.70.890">
    <property type="entry name" value="GHMP kinase, C-terminal domain"/>
    <property type="match status" value="1"/>
</dbReference>
<feature type="domain" description="Galactokinase N-terminal" evidence="7">
    <location>
        <begin position="13"/>
        <end position="53"/>
    </location>
</feature>
<reference evidence="8" key="1">
    <citation type="submission" date="2023-07" db="EMBL/GenBank/DDBJ databases">
        <title>The genome sequence of Rhodocytophaga aerolata KACC 12507.</title>
        <authorList>
            <person name="Zhang X."/>
        </authorList>
    </citation>
    <scope>NUCLEOTIDE SEQUENCE</scope>
    <source>
        <strain evidence="8">KACC 12507</strain>
    </source>
</reference>
<dbReference type="PRINTS" id="PR00959">
    <property type="entry name" value="MEVGALKINASE"/>
</dbReference>
<accession>A0ABT8RCW9</accession>
<proteinExistence type="predicted"/>
<keyword evidence="9" id="KW-1185">Reference proteome</keyword>
<dbReference type="Gene3D" id="3.30.230.10">
    <property type="match status" value="1"/>
</dbReference>
<sequence length="450" mass="49662">MDKTLLASFFSPDQAYVVAKAPGRLDVMGGIADYSGSLVLQKAIKETTTVAIALRHDGVVRIKSLTADKADLQTTFLYQDLLKNRQEVDYAIAREQVKKIQGGDWASYVVGCFLVLQKEKGIVVSGADILITSDVPVGKGVSSSAALEVATMKALKELYPLTFEPTELPRLAQKVENLIVGAPCGLMDQLASYFGNHSHLLPILCQPDIVHAPVAIPAGIYFVGIDSGIRHSVGDASYSDVRAAAYMGYSMIVREKGITNEQLAHAKTQRDFLQLPYQGYLANITPAEFEASYAQKLLYRMAGHYFIRHYPVHPDPVTTVEEEKFYAILDCTRHPVYENFRVKTFLLLLQYLATGLNQQSRIQCLEQLGELMYQSHTSYSICGLGNPHTDELVEMVKQNRNKGVYGAKITGGGSGGTVCVLCDGAEGLQTAHTIHQQYQEKHRKSVKFFE</sequence>
<dbReference type="RefSeq" id="WP_302039880.1">
    <property type="nucleotide sequence ID" value="NZ_JAUKPO010000016.1"/>
</dbReference>
<dbReference type="InterPro" id="IPR014721">
    <property type="entry name" value="Ribsml_uS5_D2-typ_fold_subgr"/>
</dbReference>
<keyword evidence="4" id="KW-0299">Galactose metabolism</keyword>
<dbReference type="InterPro" id="IPR000705">
    <property type="entry name" value="Galactokinase"/>
</dbReference>
<dbReference type="Proteomes" id="UP001168528">
    <property type="component" value="Unassembled WGS sequence"/>
</dbReference>
<keyword evidence="2" id="KW-0808">Transferase</keyword>
<dbReference type="EMBL" id="JAUKPO010000016">
    <property type="protein sequence ID" value="MDO1449078.1"/>
    <property type="molecule type" value="Genomic_DNA"/>
</dbReference>
<protein>
    <submittedName>
        <fullName evidence="8">Galactokinase family protein</fullName>
    </submittedName>
</protein>
<dbReference type="SUPFAM" id="SSF54211">
    <property type="entry name" value="Ribosomal protein S5 domain 2-like"/>
    <property type="match status" value="1"/>
</dbReference>
<dbReference type="InterPro" id="IPR020568">
    <property type="entry name" value="Ribosomal_Su5_D2-typ_SF"/>
</dbReference>
<dbReference type="PANTHER" id="PTHR10457:SF35">
    <property type="entry name" value="L-ARABINOKINASE"/>
    <property type="match status" value="1"/>
</dbReference>
<dbReference type="InterPro" id="IPR019539">
    <property type="entry name" value="GalKase_N"/>
</dbReference>
<evidence type="ECO:0000256" key="1">
    <source>
        <dbReference type="ARBA" id="ARBA00022741"/>
    </source>
</evidence>
<comment type="caution">
    <text evidence="8">The sequence shown here is derived from an EMBL/GenBank/DDBJ whole genome shotgun (WGS) entry which is preliminary data.</text>
</comment>
<gene>
    <name evidence="8" type="ORF">Q0590_22570</name>
</gene>
<dbReference type="InterPro" id="IPR006204">
    <property type="entry name" value="GHMP_kinase_N_dom"/>
</dbReference>
<dbReference type="PIRSF" id="PIRSF000530">
    <property type="entry name" value="Galactokinase"/>
    <property type="match status" value="1"/>
</dbReference>
<evidence type="ECO:0000259" key="6">
    <source>
        <dbReference type="Pfam" id="PF08544"/>
    </source>
</evidence>
<dbReference type="Pfam" id="PF00288">
    <property type="entry name" value="GHMP_kinases_N"/>
    <property type="match status" value="1"/>
</dbReference>
<keyword evidence="4" id="KW-0119">Carbohydrate metabolism</keyword>
<evidence type="ECO:0000313" key="8">
    <source>
        <dbReference type="EMBL" id="MDO1449078.1"/>
    </source>
</evidence>
<organism evidence="8 9">
    <name type="scientific">Rhodocytophaga aerolata</name>
    <dbReference type="NCBI Taxonomy" id="455078"/>
    <lineage>
        <taxon>Bacteria</taxon>
        <taxon>Pseudomonadati</taxon>
        <taxon>Bacteroidota</taxon>
        <taxon>Cytophagia</taxon>
        <taxon>Cytophagales</taxon>
        <taxon>Rhodocytophagaceae</taxon>
        <taxon>Rhodocytophaga</taxon>
    </lineage>
</organism>
<evidence type="ECO:0000256" key="3">
    <source>
        <dbReference type="ARBA" id="ARBA00022840"/>
    </source>
</evidence>
<dbReference type="Pfam" id="PF08544">
    <property type="entry name" value="GHMP_kinases_C"/>
    <property type="match status" value="1"/>
</dbReference>
<evidence type="ECO:0000313" key="9">
    <source>
        <dbReference type="Proteomes" id="UP001168528"/>
    </source>
</evidence>
<dbReference type="SUPFAM" id="SSF55060">
    <property type="entry name" value="GHMP Kinase, C-terminal domain"/>
    <property type="match status" value="1"/>
</dbReference>
<dbReference type="InterPro" id="IPR036554">
    <property type="entry name" value="GHMP_kinase_C_sf"/>
</dbReference>
<evidence type="ECO:0000256" key="2">
    <source>
        <dbReference type="ARBA" id="ARBA00022777"/>
    </source>
</evidence>